<dbReference type="InterPro" id="IPR020472">
    <property type="entry name" value="WD40_PAC1"/>
</dbReference>
<dbReference type="GO" id="GO:1990234">
    <property type="term" value="C:transferase complex"/>
    <property type="evidence" value="ECO:0007669"/>
    <property type="project" value="UniProtKB-ARBA"/>
</dbReference>
<evidence type="ECO:0000256" key="4">
    <source>
        <dbReference type="SAM" id="MobiDB-lite"/>
    </source>
</evidence>
<dbReference type="SMART" id="SM00220">
    <property type="entry name" value="S_TKc"/>
    <property type="match status" value="1"/>
</dbReference>
<feature type="region of interest" description="Disordered" evidence="4">
    <location>
        <begin position="355"/>
        <end position="391"/>
    </location>
</feature>
<feature type="repeat" description="WD" evidence="3">
    <location>
        <begin position="142"/>
        <end position="183"/>
    </location>
</feature>
<evidence type="ECO:0000313" key="6">
    <source>
        <dbReference type="EMBL" id="CAE6503577.1"/>
    </source>
</evidence>
<feature type="repeat" description="WD" evidence="3">
    <location>
        <begin position="185"/>
        <end position="226"/>
    </location>
</feature>
<keyword evidence="1 3" id="KW-0853">WD repeat</keyword>
<evidence type="ECO:0000256" key="1">
    <source>
        <dbReference type="ARBA" id="ARBA00022574"/>
    </source>
</evidence>
<proteinExistence type="predicted"/>
<feature type="repeat" description="WD" evidence="3">
    <location>
        <begin position="271"/>
        <end position="312"/>
    </location>
</feature>
<dbReference type="PANTHER" id="PTHR22847">
    <property type="entry name" value="WD40 REPEAT PROTEIN"/>
    <property type="match status" value="1"/>
</dbReference>
<dbReference type="Gene3D" id="2.130.10.10">
    <property type="entry name" value="YVTN repeat-like/Quinoprotein amine dehydrogenase"/>
    <property type="match status" value="3"/>
</dbReference>
<dbReference type="SMART" id="SM00320">
    <property type="entry name" value="WD40"/>
    <property type="match status" value="7"/>
</dbReference>
<keyword evidence="2" id="KW-0677">Repeat</keyword>
<feature type="domain" description="Protein kinase" evidence="5">
    <location>
        <begin position="433"/>
        <end position="595"/>
    </location>
</feature>
<dbReference type="InterPro" id="IPR001245">
    <property type="entry name" value="Ser-Thr/Tyr_kinase_cat_dom"/>
</dbReference>
<dbReference type="InterPro" id="IPR001680">
    <property type="entry name" value="WD40_rpt"/>
</dbReference>
<dbReference type="InterPro" id="IPR036322">
    <property type="entry name" value="WD40_repeat_dom_sf"/>
</dbReference>
<dbReference type="Pfam" id="PF07714">
    <property type="entry name" value="PK_Tyr_Ser-Thr"/>
    <property type="match status" value="1"/>
</dbReference>
<dbReference type="GO" id="GO:0005634">
    <property type="term" value="C:nucleus"/>
    <property type="evidence" value="ECO:0007669"/>
    <property type="project" value="TreeGrafter"/>
</dbReference>
<dbReference type="PROSITE" id="PS50082">
    <property type="entry name" value="WD_REPEATS_2"/>
    <property type="match status" value="7"/>
</dbReference>
<dbReference type="PROSITE" id="PS50011">
    <property type="entry name" value="PROTEIN_KINASE_DOM"/>
    <property type="match status" value="1"/>
</dbReference>
<dbReference type="EMBL" id="CAJMWX010001733">
    <property type="protein sequence ID" value="CAE6503577.1"/>
    <property type="molecule type" value="Genomic_DNA"/>
</dbReference>
<feature type="repeat" description="WD" evidence="3">
    <location>
        <begin position="56"/>
        <end position="97"/>
    </location>
</feature>
<dbReference type="GO" id="GO:0004672">
    <property type="term" value="F:protein kinase activity"/>
    <property type="evidence" value="ECO:0007669"/>
    <property type="project" value="InterPro"/>
</dbReference>
<feature type="repeat" description="WD" evidence="3">
    <location>
        <begin position="228"/>
        <end position="269"/>
    </location>
</feature>
<gene>
    <name evidence="6" type="ORF">RDB_LOCUS156677</name>
</gene>
<organism evidence="6 7">
    <name type="scientific">Rhizoctonia solani</name>
    <dbReference type="NCBI Taxonomy" id="456999"/>
    <lineage>
        <taxon>Eukaryota</taxon>
        <taxon>Fungi</taxon>
        <taxon>Dikarya</taxon>
        <taxon>Basidiomycota</taxon>
        <taxon>Agaricomycotina</taxon>
        <taxon>Agaricomycetes</taxon>
        <taxon>Cantharellales</taxon>
        <taxon>Ceratobasidiaceae</taxon>
        <taxon>Rhizoctonia</taxon>
    </lineage>
</organism>
<feature type="repeat" description="WD" evidence="3">
    <location>
        <begin position="314"/>
        <end position="355"/>
    </location>
</feature>
<feature type="repeat" description="WD" evidence="3">
    <location>
        <begin position="99"/>
        <end position="140"/>
    </location>
</feature>
<dbReference type="InterPro" id="IPR000719">
    <property type="entry name" value="Prot_kinase_dom"/>
</dbReference>
<dbReference type="PROSITE" id="PS50294">
    <property type="entry name" value="WD_REPEATS_REGION"/>
    <property type="match status" value="7"/>
</dbReference>
<dbReference type="PANTHER" id="PTHR22847:SF637">
    <property type="entry name" value="WD REPEAT DOMAIN 5B"/>
    <property type="match status" value="1"/>
</dbReference>
<dbReference type="Gene3D" id="1.10.510.10">
    <property type="entry name" value="Transferase(Phosphotransferase) domain 1"/>
    <property type="match status" value="1"/>
</dbReference>
<comment type="caution">
    <text evidence="6">The sequence shown here is derived from an EMBL/GenBank/DDBJ whole genome shotgun (WGS) entry which is preliminary data.</text>
</comment>
<dbReference type="Pfam" id="PF00400">
    <property type="entry name" value="WD40"/>
    <property type="match status" value="7"/>
</dbReference>
<dbReference type="InterPro" id="IPR015943">
    <property type="entry name" value="WD40/YVTN_repeat-like_dom_sf"/>
</dbReference>
<feature type="compositionally biased region" description="Basic and acidic residues" evidence="4">
    <location>
        <begin position="377"/>
        <end position="389"/>
    </location>
</feature>
<dbReference type="PROSITE" id="PS00678">
    <property type="entry name" value="WD_REPEATS_1"/>
    <property type="match status" value="6"/>
</dbReference>
<dbReference type="Proteomes" id="UP000663888">
    <property type="component" value="Unassembled WGS sequence"/>
</dbReference>
<name>A0A8H3CWM1_9AGAM</name>
<evidence type="ECO:0000313" key="7">
    <source>
        <dbReference type="Proteomes" id="UP000663888"/>
    </source>
</evidence>
<dbReference type="CDD" id="cd00200">
    <property type="entry name" value="WD40"/>
    <property type="match status" value="1"/>
</dbReference>
<dbReference type="InterPro" id="IPR008271">
    <property type="entry name" value="Ser/Thr_kinase_AS"/>
</dbReference>
<dbReference type="InterPro" id="IPR019775">
    <property type="entry name" value="WD40_repeat_CS"/>
</dbReference>
<dbReference type="InterPro" id="IPR011009">
    <property type="entry name" value="Kinase-like_dom_sf"/>
</dbReference>
<dbReference type="AlphaFoldDB" id="A0A8H3CWM1"/>
<protein>
    <recommendedName>
        <fullName evidence="5">Protein kinase domain-containing protein</fullName>
    </recommendedName>
</protein>
<evidence type="ECO:0000259" key="5">
    <source>
        <dbReference type="PROSITE" id="PS50011"/>
    </source>
</evidence>
<dbReference type="PRINTS" id="PR00320">
    <property type="entry name" value="GPROTEINBRPT"/>
</dbReference>
<accession>A0A8H3CWM1</accession>
<evidence type="ECO:0000256" key="2">
    <source>
        <dbReference type="ARBA" id="ARBA00022737"/>
    </source>
</evidence>
<dbReference type="GO" id="GO:0005524">
    <property type="term" value="F:ATP binding"/>
    <property type="evidence" value="ECO:0007669"/>
    <property type="project" value="InterPro"/>
</dbReference>
<sequence length="595" mass="64927">MCAYLHVLDASFPHSLIPALYSSNSSTVFVVECLLSSLISMPGPNTADTRPAPLVHRGHTSLIWSVAFAPDGNSLASGSWDDTVCIWDAYSPSAIGEPLTGHTDSVFSVSYSPLGDIIASGSRDNTIRLWDTSTHRQVGQPLKAHTDDVRSVAFSPDASLIASGSYDCTIRVWDVKRRQPVSRPFEGHTAWVRSVAFAPASARIVSGSDDKTIRIWDVERGQPVVGPLQGHTDLVLSVSLSLDGSQIISGSWDKTLRLWDTRSGTMIGEPFEGHTDWVHSVSFSPSGTYVASGSRDNTVRVWDVRTCRQLDEPLEQHTGEVNSVVFSPTGSHIASGLSDKTVIIWDVSGREFSDENKPHIVAGEVSDPSETQGPQRVDSELEPDSHPGTKDNITLADGDHQDPLVTHMSIQDMFDLLSDHGCIDFGSHMDPIQHSAVLMSGGGFGDIWKGELLNGTKVAIKVWRASLIEQCDYKILKRATREIYLWSKMKHTSVHELMGVVLFKGQSLGMVSEWMENGNLHEYLRNHPDANRYQLSVQVASGVAYIHTFGMVHGDIKALNVLISSNGNAKLTDFGLSTMSESSLEFSATTSQAGW</sequence>
<dbReference type="SUPFAM" id="SSF56112">
    <property type="entry name" value="Protein kinase-like (PK-like)"/>
    <property type="match status" value="1"/>
</dbReference>
<reference evidence="6" key="1">
    <citation type="submission" date="2021-01" db="EMBL/GenBank/DDBJ databases">
        <authorList>
            <person name="Kaushik A."/>
        </authorList>
    </citation>
    <scope>NUCLEOTIDE SEQUENCE</scope>
    <source>
        <strain evidence="6">AG4-R118</strain>
    </source>
</reference>
<dbReference type="SUPFAM" id="SSF50978">
    <property type="entry name" value="WD40 repeat-like"/>
    <property type="match status" value="1"/>
</dbReference>
<evidence type="ECO:0000256" key="3">
    <source>
        <dbReference type="PROSITE-ProRule" id="PRU00221"/>
    </source>
</evidence>
<dbReference type="PROSITE" id="PS00108">
    <property type="entry name" value="PROTEIN_KINASE_ST"/>
    <property type="match status" value="1"/>
</dbReference>